<name>A0A699HS55_TANCI</name>
<accession>A0A699HS55</accession>
<dbReference type="EMBL" id="BKCJ010190374">
    <property type="protein sequence ID" value="GEY57671.1"/>
    <property type="molecule type" value="Genomic_DNA"/>
</dbReference>
<reference evidence="1" key="1">
    <citation type="journal article" date="2019" name="Sci. Rep.">
        <title>Draft genome of Tanacetum cinerariifolium, the natural source of mosquito coil.</title>
        <authorList>
            <person name="Yamashiro T."/>
            <person name="Shiraishi A."/>
            <person name="Satake H."/>
            <person name="Nakayama K."/>
        </authorList>
    </citation>
    <scope>NUCLEOTIDE SEQUENCE</scope>
</reference>
<evidence type="ECO:0000313" key="1">
    <source>
        <dbReference type="EMBL" id="GEY57671.1"/>
    </source>
</evidence>
<protein>
    <submittedName>
        <fullName evidence="1">Uncharacterized protein</fullName>
    </submittedName>
</protein>
<feature type="non-terminal residue" evidence="1">
    <location>
        <position position="182"/>
    </location>
</feature>
<comment type="caution">
    <text evidence="1">The sequence shown here is derived from an EMBL/GenBank/DDBJ whole genome shotgun (WGS) entry which is preliminary data.</text>
</comment>
<gene>
    <name evidence="1" type="ORF">Tci_429645</name>
</gene>
<organism evidence="1">
    <name type="scientific">Tanacetum cinerariifolium</name>
    <name type="common">Dalmatian daisy</name>
    <name type="synonym">Chrysanthemum cinerariifolium</name>
    <dbReference type="NCBI Taxonomy" id="118510"/>
    <lineage>
        <taxon>Eukaryota</taxon>
        <taxon>Viridiplantae</taxon>
        <taxon>Streptophyta</taxon>
        <taxon>Embryophyta</taxon>
        <taxon>Tracheophyta</taxon>
        <taxon>Spermatophyta</taxon>
        <taxon>Magnoliopsida</taxon>
        <taxon>eudicotyledons</taxon>
        <taxon>Gunneridae</taxon>
        <taxon>Pentapetalae</taxon>
        <taxon>asterids</taxon>
        <taxon>campanulids</taxon>
        <taxon>Asterales</taxon>
        <taxon>Asteraceae</taxon>
        <taxon>Asteroideae</taxon>
        <taxon>Anthemideae</taxon>
        <taxon>Anthemidinae</taxon>
        <taxon>Tanacetum</taxon>
    </lineage>
</organism>
<proteinExistence type="predicted"/>
<dbReference type="AlphaFoldDB" id="A0A699HS55"/>
<sequence>MELAVYDVERVESDGFWLVLQGIDFFREDKQYPRQVGRVLLDGEAVYDIIYEQCCLKLQKEVRERRKYVYTTLTGFFGDLNCHRRIKNDTIHNALRSLKLVKIKTQGHHVRVPRHKEMRTIQRLKESHSKGPLTLSECVNPEEKVVVNLKYPKLTVTIGRQLPMHFKQKLIKLLRDNVDVFV</sequence>